<dbReference type="Pfam" id="PF21686">
    <property type="entry name" value="LigD_Prim-Pol"/>
    <property type="match status" value="1"/>
</dbReference>
<keyword evidence="11" id="KW-0269">Exonuclease</keyword>
<feature type="domain" description="ATP-dependent DNA ligase family profile" evidence="23">
    <location>
        <begin position="15"/>
        <end position="195"/>
    </location>
</feature>
<evidence type="ECO:0000313" key="25">
    <source>
        <dbReference type="EMBL" id="GAA0605753.1"/>
    </source>
</evidence>
<keyword evidence="6" id="KW-0540">Nuclease</keyword>
<name>A0ABN1G842_9BACI</name>
<keyword evidence="14" id="KW-0238">DNA-binding</keyword>
<organism evidence="25 26">
    <name type="scientific">Virgibacillus siamensis</name>
    <dbReference type="NCBI Taxonomy" id="480071"/>
    <lineage>
        <taxon>Bacteria</taxon>
        <taxon>Bacillati</taxon>
        <taxon>Bacillota</taxon>
        <taxon>Bacilli</taxon>
        <taxon>Bacillales</taxon>
        <taxon>Bacillaceae</taxon>
        <taxon>Virgibacillus</taxon>
    </lineage>
</organism>
<evidence type="ECO:0000256" key="10">
    <source>
        <dbReference type="ARBA" id="ARBA00022801"/>
    </source>
</evidence>
<protein>
    <recommendedName>
        <fullName evidence="2">DNA ligase (ATP)</fullName>
        <ecNumber evidence="2">6.5.1.1</ecNumber>
    </recommendedName>
    <alternativeName>
        <fullName evidence="19">NHEJ DNA polymerase</fullName>
    </alternativeName>
</protein>
<keyword evidence="17" id="KW-0464">Manganese</keyword>
<evidence type="ECO:0000256" key="6">
    <source>
        <dbReference type="ARBA" id="ARBA00022722"/>
    </source>
</evidence>
<evidence type="ECO:0000259" key="23">
    <source>
        <dbReference type="Pfam" id="PF01068"/>
    </source>
</evidence>
<keyword evidence="9" id="KW-0227">DNA damage</keyword>
<dbReference type="NCBIfam" id="TIGR02779">
    <property type="entry name" value="NHEJ_ligase_lig"/>
    <property type="match status" value="1"/>
</dbReference>
<reference evidence="25 26" key="1">
    <citation type="journal article" date="2019" name="Int. J. Syst. Evol. Microbiol.">
        <title>The Global Catalogue of Microorganisms (GCM) 10K type strain sequencing project: providing services to taxonomists for standard genome sequencing and annotation.</title>
        <authorList>
            <consortium name="The Broad Institute Genomics Platform"/>
            <consortium name="The Broad Institute Genome Sequencing Center for Infectious Disease"/>
            <person name="Wu L."/>
            <person name="Ma J."/>
        </authorList>
    </citation>
    <scope>NUCLEOTIDE SEQUENCE [LARGE SCALE GENOMIC DNA]</scope>
    <source>
        <strain evidence="25 26">JCM 15395</strain>
    </source>
</reference>
<accession>A0ABN1G842</accession>
<gene>
    <name evidence="25" type="ORF">GCM10009001_23780</name>
</gene>
<keyword evidence="8" id="KW-0547">Nucleotide-binding</keyword>
<keyword evidence="7" id="KW-0479">Metal-binding</keyword>
<keyword evidence="3 25" id="KW-0436">Ligase</keyword>
<dbReference type="PANTHER" id="PTHR42705">
    <property type="entry name" value="BIFUNCTIONAL NON-HOMOLOGOUS END JOINING PROTEIN LIGD"/>
    <property type="match status" value="1"/>
</dbReference>
<dbReference type="Gene3D" id="3.30.470.30">
    <property type="entry name" value="DNA ligase/mRNA capping enzyme"/>
    <property type="match status" value="1"/>
</dbReference>
<evidence type="ECO:0000256" key="18">
    <source>
        <dbReference type="ARBA" id="ARBA00023268"/>
    </source>
</evidence>
<evidence type="ECO:0000256" key="12">
    <source>
        <dbReference type="ARBA" id="ARBA00022840"/>
    </source>
</evidence>
<keyword evidence="10" id="KW-0378">Hydrolase</keyword>
<keyword evidence="16" id="KW-0234">DNA repair</keyword>
<evidence type="ECO:0000256" key="11">
    <source>
        <dbReference type="ARBA" id="ARBA00022839"/>
    </source>
</evidence>
<evidence type="ECO:0000256" key="8">
    <source>
        <dbReference type="ARBA" id="ARBA00022741"/>
    </source>
</evidence>
<dbReference type="Gene3D" id="3.90.920.10">
    <property type="entry name" value="DNA primase, PRIM domain"/>
    <property type="match status" value="1"/>
</dbReference>
<proteinExistence type="inferred from homology"/>
<keyword evidence="18" id="KW-0511">Multifunctional enzyme</keyword>
<keyword evidence="13" id="KW-0239">DNA-directed DNA polymerase</keyword>
<evidence type="ECO:0000256" key="1">
    <source>
        <dbReference type="ARBA" id="ARBA00001936"/>
    </source>
</evidence>
<sequence length="594" mass="67856">MKLMKPIASREIPHGDKWVYEVKYDGFRCVLVWDKNSIKLFSRNNRDLSGNFPEIIAYCQEQQDLVADALPLKLDGELVVLNNPMQANFSFIQKRGRLGNKEAISAAADAHPASFMTFDLLDQDDNVRFSVRKQRLADVLSRLEADGRIRYVPFHEDAAVLWNEIFENKGEGLIAKRRDSTYGIEKKHRDWYKIKNWRTITVFLTFYHPGNGYFTADVFDKDGVHEVGKCKHGLDDEQMETLKSLFLSKGIAEKGGYRLPPAICAEIHTLDLHGGEVREPEFVRLLPKMAADDCTWDKLQQDIAMIPEVIDPSHLDKVFWPEPKLTKGNLLVYMREIAPYMLPFLRERRLTVIRCPDGVGDTSFFQKHLPDYAPEYIRAIDMDDEVFFSCEDLNSLTWFANHGAIEFHVPFQTIGSETPCEIVFDLDPPGREAFPLAIKAAGLLKEMLDDLELTSFVKTSGGKGLQVHIPIPEGSLTYDETAVFTQAIAWTIERSYPDSFTTERLKEKRGSKLYIDYVQHGKDKTLIAPYSPRRSADAAIAAPLFWSEVKKGLTPDLFTIENTVNRVKAKGCPFAEYWEVGKKQKMDKLLKLVR</sequence>
<dbReference type="InterPro" id="IPR014143">
    <property type="entry name" value="NHEJ_ligase_prk"/>
</dbReference>
<dbReference type="RefSeq" id="WP_343813312.1">
    <property type="nucleotide sequence ID" value="NZ_BAAADS010000016.1"/>
</dbReference>
<dbReference type="InterPro" id="IPR052171">
    <property type="entry name" value="NHEJ_LigD"/>
</dbReference>
<evidence type="ECO:0000313" key="26">
    <source>
        <dbReference type="Proteomes" id="UP001500866"/>
    </source>
</evidence>
<dbReference type="InterPro" id="IPR014146">
    <property type="entry name" value="LigD_ligase_dom"/>
</dbReference>
<dbReference type="Proteomes" id="UP001500866">
    <property type="component" value="Unassembled WGS sequence"/>
</dbReference>
<comment type="catalytic activity">
    <reaction evidence="20">
        <text>ATP + (deoxyribonucleotide)n-3'-hydroxyl + 5'-phospho-(deoxyribonucleotide)m = (deoxyribonucleotide)n+m + AMP + diphosphate.</text>
        <dbReference type="EC" id="6.5.1.1"/>
    </reaction>
</comment>
<evidence type="ECO:0000256" key="4">
    <source>
        <dbReference type="ARBA" id="ARBA00022679"/>
    </source>
</evidence>
<comment type="similarity">
    <text evidence="21">In the C-terminal section; belongs to the ATP-dependent DNA ligase family.</text>
</comment>
<dbReference type="InterPro" id="IPR016059">
    <property type="entry name" value="DNA_ligase_ATP-dep_CS"/>
</dbReference>
<evidence type="ECO:0000256" key="7">
    <source>
        <dbReference type="ARBA" id="ARBA00022723"/>
    </source>
</evidence>
<evidence type="ECO:0000256" key="5">
    <source>
        <dbReference type="ARBA" id="ARBA00022695"/>
    </source>
</evidence>
<evidence type="ECO:0000256" key="14">
    <source>
        <dbReference type="ARBA" id="ARBA00023125"/>
    </source>
</evidence>
<keyword evidence="26" id="KW-1185">Reference proteome</keyword>
<dbReference type="GO" id="GO:0016874">
    <property type="term" value="F:ligase activity"/>
    <property type="evidence" value="ECO:0007669"/>
    <property type="project" value="UniProtKB-KW"/>
</dbReference>
<evidence type="ECO:0000256" key="3">
    <source>
        <dbReference type="ARBA" id="ARBA00022598"/>
    </source>
</evidence>
<dbReference type="InterPro" id="IPR012310">
    <property type="entry name" value="DNA_ligase_ATP-dep_cent"/>
</dbReference>
<evidence type="ECO:0000256" key="13">
    <source>
        <dbReference type="ARBA" id="ARBA00022932"/>
    </source>
</evidence>
<dbReference type="NCBIfam" id="TIGR02776">
    <property type="entry name" value="NHEJ_ligase_prk"/>
    <property type="match status" value="1"/>
</dbReference>
<evidence type="ECO:0000256" key="20">
    <source>
        <dbReference type="ARBA" id="ARBA00034003"/>
    </source>
</evidence>
<keyword evidence="15" id="KW-0233">DNA recombination</keyword>
<keyword evidence="12" id="KW-0067">ATP-binding</keyword>
<dbReference type="EMBL" id="BAAADS010000016">
    <property type="protein sequence ID" value="GAA0605753.1"/>
    <property type="molecule type" value="Genomic_DNA"/>
</dbReference>
<evidence type="ECO:0000256" key="21">
    <source>
        <dbReference type="ARBA" id="ARBA00049981"/>
    </source>
</evidence>
<dbReference type="PROSITE" id="PS00697">
    <property type="entry name" value="DNA_LIGASE_A1"/>
    <property type="match status" value="1"/>
</dbReference>
<evidence type="ECO:0000256" key="22">
    <source>
        <dbReference type="ARBA" id="ARBA00049990"/>
    </source>
</evidence>
<comment type="cofactor">
    <cofactor evidence="1">
        <name>Mn(2+)</name>
        <dbReference type="ChEBI" id="CHEBI:29035"/>
    </cofactor>
</comment>
<evidence type="ECO:0000256" key="9">
    <source>
        <dbReference type="ARBA" id="ARBA00022763"/>
    </source>
</evidence>
<evidence type="ECO:0000256" key="2">
    <source>
        <dbReference type="ARBA" id="ARBA00012727"/>
    </source>
</evidence>
<dbReference type="CDD" id="cd07906">
    <property type="entry name" value="Adenylation_DNA_ligase_LigD_LigC"/>
    <property type="match status" value="1"/>
</dbReference>
<evidence type="ECO:0000256" key="17">
    <source>
        <dbReference type="ARBA" id="ARBA00023211"/>
    </source>
</evidence>
<keyword evidence="5" id="KW-0548">Nucleotidyltransferase</keyword>
<dbReference type="InterPro" id="IPR014145">
    <property type="entry name" value="LigD_pol_dom"/>
</dbReference>
<comment type="similarity">
    <text evidence="22">In the N-terminal section; belongs to the LigD polymerase family.</text>
</comment>
<evidence type="ECO:0000256" key="15">
    <source>
        <dbReference type="ARBA" id="ARBA00023172"/>
    </source>
</evidence>
<dbReference type="Pfam" id="PF01068">
    <property type="entry name" value="DNA_ligase_A_M"/>
    <property type="match status" value="1"/>
</dbReference>
<evidence type="ECO:0000256" key="19">
    <source>
        <dbReference type="ARBA" id="ARBA00029943"/>
    </source>
</evidence>
<comment type="caution">
    <text evidence="25">The sequence shown here is derived from an EMBL/GenBank/DDBJ whole genome shotgun (WGS) entry which is preliminary data.</text>
</comment>
<feature type="domain" description="DNA ligase D polymerase" evidence="24">
    <location>
        <begin position="326"/>
        <end position="574"/>
    </location>
</feature>
<dbReference type="PANTHER" id="PTHR42705:SF2">
    <property type="entry name" value="BIFUNCTIONAL NON-HOMOLOGOUS END JOINING PROTEIN LIGD"/>
    <property type="match status" value="1"/>
</dbReference>
<evidence type="ECO:0000259" key="24">
    <source>
        <dbReference type="Pfam" id="PF21686"/>
    </source>
</evidence>
<dbReference type="NCBIfam" id="TIGR02778">
    <property type="entry name" value="ligD_pol"/>
    <property type="match status" value="1"/>
</dbReference>
<evidence type="ECO:0000256" key="16">
    <source>
        <dbReference type="ARBA" id="ARBA00023204"/>
    </source>
</evidence>
<dbReference type="SUPFAM" id="SSF56091">
    <property type="entry name" value="DNA ligase/mRNA capping enzyme, catalytic domain"/>
    <property type="match status" value="1"/>
</dbReference>
<dbReference type="EC" id="6.5.1.1" evidence="2"/>
<keyword evidence="4" id="KW-0808">Transferase</keyword>